<organism evidence="1 2">
    <name type="scientific">Pseudomonas phage PA7</name>
    <dbReference type="NCBI Taxonomy" id="347330"/>
    <lineage>
        <taxon>Viruses</taxon>
        <taxon>Duplodnaviria</taxon>
        <taxon>Heunggongvirae</taxon>
        <taxon>Uroviricota</taxon>
        <taxon>Caudoviricetes</taxon>
        <taxon>Chimalliviridae</taxon>
        <taxon>Phikzvirus</taxon>
        <taxon>Phikzvirus PA7</taxon>
    </lineage>
</organism>
<name>A0AAE7SAF9_9CAUD</name>
<dbReference type="EMBL" id="MZ444140">
    <property type="protein sequence ID" value="QXN68697.1"/>
    <property type="molecule type" value="Genomic_DNA"/>
</dbReference>
<accession>A0AAE7SAF9</accession>
<reference evidence="1" key="1">
    <citation type="submission" date="2021-06" db="EMBL/GenBank/DDBJ databases">
        <authorList>
            <person name="Zhong Z."/>
        </authorList>
    </citation>
    <scope>NUCLEOTIDE SEQUENCE</scope>
</reference>
<evidence type="ECO:0000313" key="1">
    <source>
        <dbReference type="EMBL" id="QXN68697.1"/>
    </source>
</evidence>
<sequence length="148" mass="16878">MIINANLTRAMLCTHSTEASLLFLLSHLCSSPDSKSQDENDTKRILASKDPLGTLWQCGCHMVVSEYERWFIAPDGTTVRLEYQHKIGNSWTTFGVDLFDPEESESILLAIRRRIRSGFPADELEVDCNIKGYLNKSYMVGYQKRVNQ</sequence>
<dbReference type="Proteomes" id="UP000827047">
    <property type="component" value="Segment"/>
</dbReference>
<evidence type="ECO:0000313" key="2">
    <source>
        <dbReference type="Proteomes" id="UP000827047"/>
    </source>
</evidence>
<protein>
    <submittedName>
        <fullName evidence="1">Uncharacterized protein</fullName>
    </submittedName>
</protein>
<proteinExistence type="predicted"/>